<dbReference type="Pfam" id="PF10017">
    <property type="entry name" value="Methyltransf_33"/>
    <property type="match status" value="1"/>
</dbReference>
<feature type="compositionally biased region" description="Polar residues" evidence="3">
    <location>
        <begin position="1"/>
        <end position="15"/>
    </location>
</feature>
<feature type="compositionally biased region" description="Low complexity" evidence="3">
    <location>
        <begin position="17"/>
        <end position="26"/>
    </location>
</feature>
<dbReference type="Proteomes" id="UP000305517">
    <property type="component" value="Unassembled WGS sequence"/>
</dbReference>
<evidence type="ECO:0000313" key="5">
    <source>
        <dbReference type="EMBL" id="TLM89060.1"/>
    </source>
</evidence>
<evidence type="ECO:0000256" key="3">
    <source>
        <dbReference type="SAM" id="MobiDB-lite"/>
    </source>
</evidence>
<protein>
    <submittedName>
        <fullName evidence="5">L-histidine N(Alpha)-methyltransferase</fullName>
        <ecNumber evidence="5">2.1.1.44</ecNumber>
    </submittedName>
</protein>
<dbReference type="InterPro" id="IPR051128">
    <property type="entry name" value="EgtD_Methyltrsf_superfamily"/>
</dbReference>
<name>A0A5R8WJE1_9BACT</name>
<comment type="caution">
    <text evidence="5">The sequence shown here is derived from an EMBL/GenBank/DDBJ whole genome shotgun (WGS) entry which is preliminary data.</text>
</comment>
<proteinExistence type="predicted"/>
<dbReference type="EC" id="2.1.1.44" evidence="5"/>
<evidence type="ECO:0000256" key="2">
    <source>
        <dbReference type="ARBA" id="ARBA00022679"/>
    </source>
</evidence>
<dbReference type="RefSeq" id="WP_138080689.1">
    <property type="nucleotide sequence ID" value="NZ_VAJM01000014.1"/>
</dbReference>
<dbReference type="EMBL" id="VAJM01000014">
    <property type="protein sequence ID" value="TLM89060.1"/>
    <property type="molecule type" value="Genomic_DNA"/>
</dbReference>
<dbReference type="InterPro" id="IPR017804">
    <property type="entry name" value="MeTrfase_EgtD-like"/>
</dbReference>
<keyword evidence="6" id="KW-1185">Reference proteome</keyword>
<dbReference type="OrthoDB" id="5289726at2"/>
<dbReference type="PANTHER" id="PTHR43397">
    <property type="entry name" value="ERGOTHIONEINE BIOSYNTHESIS PROTEIN 1"/>
    <property type="match status" value="1"/>
</dbReference>
<gene>
    <name evidence="5" type="primary">egtD</name>
    <name evidence="5" type="ORF">FDY95_21050</name>
</gene>
<dbReference type="GO" id="GO:0032259">
    <property type="term" value="P:methylation"/>
    <property type="evidence" value="ECO:0007669"/>
    <property type="project" value="UniProtKB-KW"/>
</dbReference>
<dbReference type="NCBIfam" id="TIGR03438">
    <property type="entry name" value="egtD_ergothio"/>
    <property type="match status" value="1"/>
</dbReference>
<evidence type="ECO:0000256" key="1">
    <source>
        <dbReference type="ARBA" id="ARBA00022603"/>
    </source>
</evidence>
<dbReference type="InterPro" id="IPR019257">
    <property type="entry name" value="MeTrfase_dom"/>
</dbReference>
<sequence>MALSLPDQTTTSQPAFPSESNESEPNNEQRKTNNEELAAHVLAGLTRQPRALSSMYFYDAVGSELFQQIMALPEYYPTRTEFGLLTRHRAAMAAALTSADGQPLHLLELGAGDGLKTKILLRELLAAGTDFTYAPVDISPTAVEGLAESLRTELPTLRVQPLVAEYTAALAGLRGQPGRKAVLFLGSNIGNFPPEARQQFLAALAAQLGPDDRLLFGFDLRKDPRQIRAAYDDAQGVTAAFNLNLLTRLNRELQADFDLAAWEHFADYDPLTGAMRSFLVSRRAQQVRIGALGRSFDFAAWEAIHTENSYKFTLPQIEQLAAAAGLRVLTAFQDEQQWFADVMLAPVP</sequence>
<dbReference type="InterPro" id="IPR029063">
    <property type="entry name" value="SAM-dependent_MTases_sf"/>
</dbReference>
<feature type="domain" description="Histidine-specific methyltransferase SAM-dependent" evidence="4">
    <location>
        <begin position="38"/>
        <end position="344"/>
    </location>
</feature>
<dbReference type="PANTHER" id="PTHR43397:SF1">
    <property type="entry name" value="ERGOTHIONEINE BIOSYNTHESIS PROTEIN 1"/>
    <property type="match status" value="1"/>
</dbReference>
<evidence type="ECO:0000313" key="6">
    <source>
        <dbReference type="Proteomes" id="UP000305517"/>
    </source>
</evidence>
<dbReference type="PIRSF" id="PIRSF018005">
    <property type="entry name" value="UCP018005"/>
    <property type="match status" value="1"/>
</dbReference>
<dbReference type="InterPro" id="IPR035094">
    <property type="entry name" value="EgtD"/>
</dbReference>
<reference evidence="5 6" key="1">
    <citation type="submission" date="2019-05" db="EMBL/GenBank/DDBJ databases">
        <title>Hymenobacter edaphi sp. nov., isolated from abandoned arsenic-contaminated farmland soil.</title>
        <authorList>
            <person name="Nie L."/>
        </authorList>
    </citation>
    <scope>NUCLEOTIDE SEQUENCE [LARGE SCALE GENOMIC DNA]</scope>
    <source>
        <strain evidence="5 6">1-3-3-8</strain>
    </source>
</reference>
<evidence type="ECO:0000259" key="4">
    <source>
        <dbReference type="Pfam" id="PF10017"/>
    </source>
</evidence>
<dbReference type="AlphaFoldDB" id="A0A5R8WJE1"/>
<dbReference type="Gene3D" id="3.40.50.150">
    <property type="entry name" value="Vaccinia Virus protein VP39"/>
    <property type="match status" value="1"/>
</dbReference>
<keyword evidence="2 5" id="KW-0808">Transferase</keyword>
<feature type="region of interest" description="Disordered" evidence="3">
    <location>
        <begin position="1"/>
        <end position="32"/>
    </location>
</feature>
<dbReference type="SUPFAM" id="SSF53335">
    <property type="entry name" value="S-adenosyl-L-methionine-dependent methyltransferases"/>
    <property type="match status" value="1"/>
</dbReference>
<keyword evidence="1 5" id="KW-0489">Methyltransferase</keyword>
<accession>A0A5R8WJE1</accession>
<dbReference type="GO" id="GO:0052706">
    <property type="term" value="F:L-histidine N(alpha)-methyltransferase activity"/>
    <property type="evidence" value="ECO:0007669"/>
    <property type="project" value="UniProtKB-EC"/>
</dbReference>
<organism evidence="5 6">
    <name type="scientific">Hymenobacter jeollabukensis</name>
    <dbReference type="NCBI Taxonomy" id="2025313"/>
    <lineage>
        <taxon>Bacteria</taxon>
        <taxon>Pseudomonadati</taxon>
        <taxon>Bacteroidota</taxon>
        <taxon>Cytophagia</taxon>
        <taxon>Cytophagales</taxon>
        <taxon>Hymenobacteraceae</taxon>
        <taxon>Hymenobacter</taxon>
    </lineage>
</organism>